<proteinExistence type="predicted"/>
<evidence type="ECO:0000313" key="3">
    <source>
        <dbReference type="Proteomes" id="UP000734854"/>
    </source>
</evidence>
<protein>
    <recommendedName>
        <fullName evidence="4">UBN2_2 domain-containing protein</fullName>
    </recommendedName>
</protein>
<sequence>MDQVHIPVSLHSHATSVPIFNGLNFFDWSEQVQFHLGVLDLDLALQVEKPAAITNASGNEERAHYKAWERSNRLSLMFMRMSIANNIKSALPKTESAKEFMEFVKERSQTADKSLAGTLMGTLTTMKFDGSRTMHEHVIEMTNIAARLKSLGMEVDENFLVQFILNSLPSEYGPFQMNYNTMKDKWNVHELHSMLVQEETSLKNQGNHSIHYVNHQGAGKKIEKRHGKGKGQLKIYKEEDADNLVANIGMRQSDDMLLQLLGMAKNLWRYLIGRRKCDHRERVRSANVMVEGNTVLAKTALTSLVKESGNANGETALGNDNVGDHDQSNHQMIGGTEEKSPENQHW</sequence>
<name>A0A8J5KUG0_ZINOF</name>
<comment type="caution">
    <text evidence="2">The sequence shown here is derived from an EMBL/GenBank/DDBJ whole genome shotgun (WGS) entry which is preliminary data.</text>
</comment>
<reference evidence="2 3" key="1">
    <citation type="submission" date="2020-08" db="EMBL/GenBank/DDBJ databases">
        <title>Plant Genome Project.</title>
        <authorList>
            <person name="Zhang R.-G."/>
        </authorList>
    </citation>
    <scope>NUCLEOTIDE SEQUENCE [LARGE SCALE GENOMIC DNA]</scope>
    <source>
        <tissue evidence="2">Rhizome</tissue>
    </source>
</reference>
<feature type="compositionally biased region" description="Basic and acidic residues" evidence="1">
    <location>
        <begin position="336"/>
        <end position="346"/>
    </location>
</feature>
<evidence type="ECO:0000256" key="1">
    <source>
        <dbReference type="SAM" id="MobiDB-lite"/>
    </source>
</evidence>
<evidence type="ECO:0000313" key="2">
    <source>
        <dbReference type="EMBL" id="KAG6499838.1"/>
    </source>
</evidence>
<evidence type="ECO:0008006" key="4">
    <source>
        <dbReference type="Google" id="ProtNLM"/>
    </source>
</evidence>
<dbReference type="PANTHER" id="PTHR35317:SF10">
    <property type="entry name" value="RNA-DIRECTED DNA POLYMERASE"/>
    <property type="match status" value="1"/>
</dbReference>
<dbReference type="Pfam" id="PF14223">
    <property type="entry name" value="Retrotran_gag_2"/>
    <property type="match status" value="1"/>
</dbReference>
<dbReference type="EMBL" id="JACMSC010000011">
    <property type="protein sequence ID" value="KAG6499838.1"/>
    <property type="molecule type" value="Genomic_DNA"/>
</dbReference>
<dbReference type="AlphaFoldDB" id="A0A8J5KUG0"/>
<dbReference type="PANTHER" id="PTHR35317">
    <property type="entry name" value="OS04G0629600 PROTEIN"/>
    <property type="match status" value="1"/>
</dbReference>
<keyword evidence="3" id="KW-1185">Reference proteome</keyword>
<dbReference type="Proteomes" id="UP000734854">
    <property type="component" value="Unassembled WGS sequence"/>
</dbReference>
<feature type="region of interest" description="Disordered" evidence="1">
    <location>
        <begin position="310"/>
        <end position="346"/>
    </location>
</feature>
<accession>A0A8J5KUG0</accession>
<organism evidence="2 3">
    <name type="scientific">Zingiber officinale</name>
    <name type="common">Ginger</name>
    <name type="synonym">Amomum zingiber</name>
    <dbReference type="NCBI Taxonomy" id="94328"/>
    <lineage>
        <taxon>Eukaryota</taxon>
        <taxon>Viridiplantae</taxon>
        <taxon>Streptophyta</taxon>
        <taxon>Embryophyta</taxon>
        <taxon>Tracheophyta</taxon>
        <taxon>Spermatophyta</taxon>
        <taxon>Magnoliopsida</taxon>
        <taxon>Liliopsida</taxon>
        <taxon>Zingiberales</taxon>
        <taxon>Zingiberaceae</taxon>
        <taxon>Zingiber</taxon>
    </lineage>
</organism>
<gene>
    <name evidence="2" type="ORF">ZIOFF_039633</name>
</gene>